<proteinExistence type="predicted"/>
<accession>A0A919P0Y9</accession>
<evidence type="ECO:0000256" key="2">
    <source>
        <dbReference type="SAM" id="Phobius"/>
    </source>
</evidence>
<feature type="region of interest" description="Disordered" evidence="1">
    <location>
        <begin position="342"/>
        <end position="393"/>
    </location>
</feature>
<dbReference type="AlphaFoldDB" id="A0A919P0Y9"/>
<dbReference type="Proteomes" id="UP000632740">
    <property type="component" value="Unassembled WGS sequence"/>
</dbReference>
<evidence type="ECO:0000313" key="3">
    <source>
        <dbReference type="EMBL" id="GIG19651.1"/>
    </source>
</evidence>
<gene>
    <name evidence="3" type="ORF">Cch01nite_03750</name>
</gene>
<comment type="caution">
    <text evidence="3">The sequence shown here is derived from an EMBL/GenBank/DDBJ whole genome shotgun (WGS) entry which is preliminary data.</text>
</comment>
<feature type="transmembrane region" description="Helical" evidence="2">
    <location>
        <begin position="156"/>
        <end position="173"/>
    </location>
</feature>
<name>A0A919P0Y9_9CELL</name>
<organism evidence="3 4">
    <name type="scientific">Cellulomonas chitinilytica</name>
    <dbReference type="NCBI Taxonomy" id="398759"/>
    <lineage>
        <taxon>Bacteria</taxon>
        <taxon>Bacillati</taxon>
        <taxon>Actinomycetota</taxon>
        <taxon>Actinomycetes</taxon>
        <taxon>Micrococcales</taxon>
        <taxon>Cellulomonadaceae</taxon>
        <taxon>Cellulomonas</taxon>
    </lineage>
</organism>
<dbReference type="Pfam" id="PF22564">
    <property type="entry name" value="HAAS"/>
    <property type="match status" value="1"/>
</dbReference>
<evidence type="ECO:0000256" key="1">
    <source>
        <dbReference type="SAM" id="MobiDB-lite"/>
    </source>
</evidence>
<keyword evidence="2" id="KW-1133">Transmembrane helix</keyword>
<sequence>MSVLADTAGLDVVGYAAAVRRSLVGLSQDQVDDLTDGLEADLADALADERHVAHGRELVEQFGAPEAYAAELRAAAGLPAAGDARARRPLDPVRRSREVGTRVLGRLRAQAWWPPAEAFLVSLRPVWWVFRAWLVLQLATAWVLGDRRMSWLPNAFAEWVVLGGLVVLSVQWGRGVWFQSRSTRWLPVLANVVVVLALLPVLATMSHRSSQVEDVYRAWAAGAFNGGVQTVYQDKPVDGVVVDGIQVSNLFVYDAQGDPLQDVQIYDDRGLPVRTTFDDGYDQFWFPGSTEPWSFVPAADVGGQARWNVYPLRGAPTSQFEYDGGSPALQVGTSAGTPPWPFAKAPALVGRGTVPADPAEGTVSASGDQTAGATPTPSGTTGPTAGPTAAPTP</sequence>
<dbReference type="EMBL" id="BONK01000001">
    <property type="protein sequence ID" value="GIG19651.1"/>
    <property type="molecule type" value="Genomic_DNA"/>
</dbReference>
<keyword evidence="4" id="KW-1185">Reference proteome</keyword>
<reference evidence="3" key="1">
    <citation type="submission" date="2021-01" db="EMBL/GenBank/DDBJ databases">
        <title>Whole genome shotgun sequence of Cellulomonas chitinilytica NBRC 110799.</title>
        <authorList>
            <person name="Komaki H."/>
            <person name="Tamura T."/>
        </authorList>
    </citation>
    <scope>NUCLEOTIDE SEQUENCE</scope>
    <source>
        <strain evidence="3">NBRC 110799</strain>
    </source>
</reference>
<protein>
    <submittedName>
        <fullName evidence="3">Uncharacterized protein</fullName>
    </submittedName>
</protein>
<dbReference type="RefSeq" id="WP_203747786.1">
    <property type="nucleotide sequence ID" value="NZ_BONK01000001.1"/>
</dbReference>
<feature type="compositionally biased region" description="Low complexity" evidence="1">
    <location>
        <begin position="370"/>
        <end position="393"/>
    </location>
</feature>
<feature type="transmembrane region" description="Helical" evidence="2">
    <location>
        <begin position="185"/>
        <end position="203"/>
    </location>
</feature>
<keyword evidence="2" id="KW-0812">Transmembrane</keyword>
<keyword evidence="2" id="KW-0472">Membrane</keyword>
<evidence type="ECO:0000313" key="4">
    <source>
        <dbReference type="Proteomes" id="UP000632740"/>
    </source>
</evidence>